<comment type="caution">
    <text evidence="1">The sequence shown here is derived from an EMBL/GenBank/DDBJ whole genome shotgun (WGS) entry which is preliminary data.</text>
</comment>
<sequence>MEKFSRYCLDVDAAEALRAALDLMDDIGYTGDQMIALMYVLVSSRASLLRQLLVELDVNVNELELGLRDDLNGNISPGLTINKLVFVVSEANSNAVEDGGTLVTELDLTKVVIHTKHGKRVLAAPCVPLKDLQELLVQGKSKGFQGEPTSLSAFSLGLTEMARKNKLDPCVGRVAEIQAMMRTLVRRTKCNVILVGEPGMGKTALVEGLAHMIVKGRIPALSKYRLLSLDVTALVAGTENRGELEKRVKEILEEIKACDVILFVDEMHMVMGALANMLKPMLARGEVRCIGATTPVEYREHLEEDGAFNRRFQKLVIDEPSVKTCLAIMRRLKPRYEVHHAIRIDNEALSEATNLTKRYMSASFLPDKALDVLDEACAMVALALAYGPEKLQIVDGLARVTKDAIASLSIDAWKHVEEISLLEKEVRVVEKDLDIEEASLGLERETIGEMKRMRHHLDVDPSFATQAQFLAAQKTLQALGESVGADHVAQIVSKRTGIPVASLNAGQAQSLLELSERLSQRVVGQEEAIEAVSNAIIRSRTGLARPRQPIGNFLFLGPTGVGKTELAKALAAELFQDENSMVRLDMSEYAESHTISRLIGSPPGYVGHHAGGQLTEAIRNKPNQPILLDEIEKAHPRILNMFLGVLDDARLRDGKGRTVDFSSAIIIMMSNLGHRHILDGNQSNVMAEVKSFFSPEFLNRLDATTIFKPLTRRSLQAIVRLQIHAINRRLLPKSIRLHHTKDFMDHLLDQFSNSPYGARPLRRYLESNILTKLSKSIFNNDMPAHSYAQITFDATKNSISFIIHPDSPA</sequence>
<organism evidence="1 2">
    <name type="scientific">Entomophthora muscae</name>
    <dbReference type="NCBI Taxonomy" id="34485"/>
    <lineage>
        <taxon>Eukaryota</taxon>
        <taxon>Fungi</taxon>
        <taxon>Fungi incertae sedis</taxon>
        <taxon>Zoopagomycota</taxon>
        <taxon>Entomophthoromycotina</taxon>
        <taxon>Entomophthoromycetes</taxon>
        <taxon>Entomophthorales</taxon>
        <taxon>Entomophthoraceae</taxon>
        <taxon>Entomophthora</taxon>
    </lineage>
</organism>
<protein>
    <submittedName>
        <fullName evidence="1">Uncharacterized protein</fullName>
    </submittedName>
</protein>
<gene>
    <name evidence="1" type="ORF">DSO57_1037957</name>
</gene>
<keyword evidence="2" id="KW-1185">Reference proteome</keyword>
<name>A0ACC2SN72_9FUNG</name>
<reference evidence="1" key="1">
    <citation type="submission" date="2022-04" db="EMBL/GenBank/DDBJ databases">
        <title>Genome of the entomopathogenic fungus Entomophthora muscae.</title>
        <authorList>
            <person name="Elya C."/>
            <person name="Lovett B.R."/>
            <person name="Lee E."/>
            <person name="Macias A.M."/>
            <person name="Hajek A.E."/>
            <person name="De Bivort B.L."/>
            <person name="Kasson M.T."/>
            <person name="De Fine Licht H.H."/>
            <person name="Stajich J.E."/>
        </authorList>
    </citation>
    <scope>NUCLEOTIDE SEQUENCE</scope>
    <source>
        <strain evidence="1">Berkeley</strain>
    </source>
</reference>
<dbReference type="Proteomes" id="UP001165960">
    <property type="component" value="Unassembled WGS sequence"/>
</dbReference>
<accession>A0ACC2SN72</accession>
<evidence type="ECO:0000313" key="2">
    <source>
        <dbReference type="Proteomes" id="UP001165960"/>
    </source>
</evidence>
<proteinExistence type="predicted"/>
<dbReference type="EMBL" id="QTSX02004698">
    <property type="protein sequence ID" value="KAJ9063725.1"/>
    <property type="molecule type" value="Genomic_DNA"/>
</dbReference>
<evidence type="ECO:0000313" key="1">
    <source>
        <dbReference type="EMBL" id="KAJ9063725.1"/>
    </source>
</evidence>